<evidence type="ECO:0000313" key="2">
    <source>
        <dbReference type="Proteomes" id="UP000284476"/>
    </source>
</evidence>
<dbReference type="SUPFAM" id="SSF102588">
    <property type="entry name" value="LmbE-like"/>
    <property type="match status" value="1"/>
</dbReference>
<proteinExistence type="predicted"/>
<dbReference type="EMBL" id="SAUZ01000001">
    <property type="protein sequence ID" value="RWR24531.1"/>
    <property type="molecule type" value="Genomic_DNA"/>
</dbReference>
<dbReference type="AlphaFoldDB" id="A0A443JVK7"/>
<dbReference type="GO" id="GO:0016811">
    <property type="term" value="F:hydrolase activity, acting on carbon-nitrogen (but not peptide) bonds, in linear amides"/>
    <property type="evidence" value="ECO:0007669"/>
    <property type="project" value="TreeGrafter"/>
</dbReference>
<reference evidence="1 2" key="2">
    <citation type="submission" date="2019-01" db="EMBL/GenBank/DDBJ databases">
        <authorList>
            <person name="Li Y."/>
        </authorList>
    </citation>
    <scope>NUCLEOTIDE SEQUENCE [LARGE SCALE GENOMIC DNA]</scope>
    <source>
        <strain evidence="1 2">SK2B-1</strain>
    </source>
</reference>
<dbReference type="InterPro" id="IPR003737">
    <property type="entry name" value="GlcNAc_PI_deacetylase-related"/>
</dbReference>
<dbReference type="RefSeq" id="WP_128207286.1">
    <property type="nucleotide sequence ID" value="NZ_JBHRSO010000057.1"/>
</dbReference>
<name>A0A443JVK7_9RHOB</name>
<evidence type="ECO:0000313" key="1">
    <source>
        <dbReference type="EMBL" id="RWR24531.1"/>
    </source>
</evidence>
<organism evidence="1 2">
    <name type="scientific">Paenirhodobacter populi</name>
    <dbReference type="NCBI Taxonomy" id="2306993"/>
    <lineage>
        <taxon>Bacteria</taxon>
        <taxon>Pseudomonadati</taxon>
        <taxon>Pseudomonadota</taxon>
        <taxon>Alphaproteobacteria</taxon>
        <taxon>Rhodobacterales</taxon>
        <taxon>Rhodobacter group</taxon>
        <taxon>Paenirhodobacter</taxon>
    </lineage>
</organism>
<gene>
    <name evidence="1" type="ORF">D2T30_01080</name>
</gene>
<dbReference type="Proteomes" id="UP000284476">
    <property type="component" value="Unassembled WGS sequence"/>
</dbReference>
<protein>
    <submittedName>
        <fullName evidence="1">PIG-L family deacetylase</fullName>
    </submittedName>
</protein>
<accession>A0A443JVK7</accession>
<sequence>MISAFLRHAGRAPLVAADEIAGGGNVLLLAPHPDDETLGCGQLIAALTRQGVTVQVAVVTDGGASHPRSRLWPRERLAALRAAEVREAIALIGGGQAPPPVLLGYPDLAAPDDPAARAEAVARIWASRPGNCRAVLSTWEGDPHPDHQRVAKIARLLCAQSPGLSHWAYPVWGRFEQAVPQGRMVRFDDPLLHALKARALAAHKSQMTDLVPDDPTGFVMPADQQRHFLTHPEIFLHV</sequence>
<dbReference type="InterPro" id="IPR024078">
    <property type="entry name" value="LmbE-like_dom_sf"/>
</dbReference>
<reference evidence="1 2" key="1">
    <citation type="submission" date="2019-01" db="EMBL/GenBank/DDBJ databases">
        <title>Sinorhodobacter populi sp. nov. isolated from the symptomatic bark tissue of Populus euramericana canker.</title>
        <authorList>
            <person name="Xu G."/>
        </authorList>
    </citation>
    <scope>NUCLEOTIDE SEQUENCE [LARGE SCALE GENOMIC DNA]</scope>
    <source>
        <strain evidence="1 2">SK2B-1</strain>
    </source>
</reference>
<dbReference type="Gene3D" id="3.40.50.10320">
    <property type="entry name" value="LmbE-like"/>
    <property type="match status" value="1"/>
</dbReference>
<dbReference type="PANTHER" id="PTHR12993">
    <property type="entry name" value="N-ACETYLGLUCOSAMINYL-PHOSPHATIDYLINOSITOL DE-N-ACETYLASE-RELATED"/>
    <property type="match status" value="1"/>
</dbReference>
<comment type="caution">
    <text evidence="1">The sequence shown here is derived from an EMBL/GenBank/DDBJ whole genome shotgun (WGS) entry which is preliminary data.</text>
</comment>
<dbReference type="Pfam" id="PF02585">
    <property type="entry name" value="PIG-L"/>
    <property type="match status" value="1"/>
</dbReference>
<dbReference type="PANTHER" id="PTHR12993:SF29">
    <property type="entry name" value="BLR3841 PROTEIN"/>
    <property type="match status" value="1"/>
</dbReference>